<accession>A0A147BGT7</accession>
<sequence length="263" mass="29780">MKFLAHFLCLFATLRGVHLAVKNRFIDDYWQRSVKLGSFEKAWEAIGHEGVYYLMLGTTHPPYDCVFINVTEAFPKCAIHYDVTMYNASIPFNETYKGAALIHGDVRGVEGTIEWFRNDDIKDKAAAVNVPGLVAVISARESAYELGLIPDCTGHKSHRPQSSEGPARRTVTHSSSGSADGTLCERLHAIVTGSVRRRQTQVLYTEKDNRCFVLYYTDTGDYELWVHKDETDFLPRCCEFAFTFVTDGLETYYNFNKAVCKTL</sequence>
<proteinExistence type="predicted"/>
<evidence type="ECO:0000256" key="2">
    <source>
        <dbReference type="SAM" id="SignalP"/>
    </source>
</evidence>
<feature type="region of interest" description="Disordered" evidence="1">
    <location>
        <begin position="154"/>
        <end position="179"/>
    </location>
</feature>
<name>A0A147BGT7_IXORI</name>
<feature type="signal peptide" evidence="2">
    <location>
        <begin position="1"/>
        <end position="19"/>
    </location>
</feature>
<dbReference type="GO" id="GO:0043176">
    <property type="term" value="F:amine binding"/>
    <property type="evidence" value="ECO:0007669"/>
    <property type="project" value="InterPro"/>
</dbReference>
<dbReference type="AlphaFoldDB" id="A0A147BGT7"/>
<evidence type="ECO:0000313" key="3">
    <source>
        <dbReference type="EMBL" id="JAR89525.1"/>
    </source>
</evidence>
<dbReference type="InterPro" id="IPR012674">
    <property type="entry name" value="Calycin"/>
</dbReference>
<dbReference type="InterPro" id="IPR002970">
    <property type="entry name" value="Tick_his-bd"/>
</dbReference>
<dbReference type="GO" id="GO:0030682">
    <property type="term" value="P:symbiont-mediated perturbation of host defenses"/>
    <property type="evidence" value="ECO:0007669"/>
    <property type="project" value="InterPro"/>
</dbReference>
<dbReference type="EMBL" id="GEGO01005879">
    <property type="protein sequence ID" value="JAR89525.1"/>
    <property type="molecule type" value="Transcribed_RNA"/>
</dbReference>
<evidence type="ECO:0000256" key="1">
    <source>
        <dbReference type="SAM" id="MobiDB-lite"/>
    </source>
</evidence>
<protein>
    <submittedName>
        <fullName evidence="3">Putative salivary lipocalin</fullName>
    </submittedName>
</protein>
<feature type="chain" id="PRO_5007542297" evidence="2">
    <location>
        <begin position="20"/>
        <end position="263"/>
    </location>
</feature>
<dbReference type="SUPFAM" id="SSF50814">
    <property type="entry name" value="Lipocalins"/>
    <property type="match status" value="1"/>
</dbReference>
<keyword evidence="2" id="KW-0732">Signal</keyword>
<organism evidence="3">
    <name type="scientific">Ixodes ricinus</name>
    <name type="common">Common tick</name>
    <name type="synonym">Acarus ricinus</name>
    <dbReference type="NCBI Taxonomy" id="34613"/>
    <lineage>
        <taxon>Eukaryota</taxon>
        <taxon>Metazoa</taxon>
        <taxon>Ecdysozoa</taxon>
        <taxon>Arthropoda</taxon>
        <taxon>Chelicerata</taxon>
        <taxon>Arachnida</taxon>
        <taxon>Acari</taxon>
        <taxon>Parasitiformes</taxon>
        <taxon>Ixodida</taxon>
        <taxon>Ixodoidea</taxon>
        <taxon>Ixodidae</taxon>
        <taxon>Ixodinae</taxon>
        <taxon>Ixodes</taxon>
    </lineage>
</organism>
<reference evidence="3" key="1">
    <citation type="journal article" date="2018" name="PLoS Negl. Trop. Dis.">
        <title>Sialome diversity of ticks revealed by RNAseq of single tick salivary glands.</title>
        <authorList>
            <person name="Perner J."/>
            <person name="Kropackova S."/>
            <person name="Kopacek P."/>
            <person name="Ribeiro J.M."/>
        </authorList>
    </citation>
    <scope>NUCLEOTIDE SEQUENCE</scope>
    <source>
        <strain evidence="3">Siblings of single egg batch collected in Ceske Budejovice</strain>
        <tissue evidence="3">Salivary glands</tissue>
    </source>
</reference>
<dbReference type="Pfam" id="PF02098">
    <property type="entry name" value="His_binding"/>
    <property type="match status" value="1"/>
</dbReference>
<dbReference type="Gene3D" id="2.40.128.20">
    <property type="match status" value="1"/>
</dbReference>